<dbReference type="PROSITE" id="PS51257">
    <property type="entry name" value="PROKAR_LIPOPROTEIN"/>
    <property type="match status" value="1"/>
</dbReference>
<sequence>MKIKQLSLAVAAALLAGCGSDSDGSGETTTYEAPSVLSAIETPISVTIEDQDGQLLNATVTLIGDDASYVVETGSGEADSDDEYDAPDGLLLLTGQNIPDGVSSLSLKMVVSAPGYFSSSSDVAVDVDDNFSTTIVLASKNIDSTTVAIKSVSQEFETDDSGTVLETLTLTTEAADSDDENFAAMAGGSATVTIPSNTIVTDADGNPVTGTLTAAVNYFSNEPEGSGEATTSSLAAFPGGLDVETYIDENGDEVDADFSFASAGFVAIEISNEDGDVVKNFSNPTTISMQVPAATVNPDTGAVIATDDTIPMWSYDELTGQWSLEGTATVGALDSDTNTYTVSMDVDHLSYWNLDWYGARCSNNPLQISVLNSIGGQNSSPLAMKLQRSGYSKYRSSGYWGDNSQLTIYNPPNFSDLNIEFFVDGQSALTHVNGVSVGSDNTYTGSICDLHNGTITVDVAEPDYVEVDIANRTVCEQDTSIATQQPGYIYIRELGTSYYNAYRYWGYTQADSQLVQNLKQETDYYVYSYVYGQGYRSFTHTTGNAATESLNIDYPVTCEIAEEEVPTGSSSGSSGGDSGNTGA</sequence>
<evidence type="ECO:0000313" key="2">
    <source>
        <dbReference type="EMBL" id="XDK25505.1"/>
    </source>
</evidence>
<reference evidence="2" key="1">
    <citation type="submission" date="2024-07" db="EMBL/GenBank/DDBJ databases">
        <title>Genome Analysis of a Potential Novel Vibrio Species Secreting pH- and Thermo-stable Alginate Lyase and its Application in Producing Alginate Oligosaccharides.</title>
        <authorList>
            <person name="Huang H."/>
            <person name="Bao K."/>
        </authorList>
    </citation>
    <scope>NUCLEOTIDE SEQUENCE</scope>
    <source>
        <strain evidence="2">HB236076</strain>
    </source>
</reference>
<dbReference type="AlphaFoldDB" id="A0AB39HFY8"/>
<evidence type="ECO:0000256" key="1">
    <source>
        <dbReference type="SAM" id="MobiDB-lite"/>
    </source>
</evidence>
<proteinExistence type="predicted"/>
<dbReference type="RefSeq" id="WP_306100945.1">
    <property type="nucleotide sequence ID" value="NZ_CP162601.1"/>
</dbReference>
<name>A0AB39HFY8_9VIBR</name>
<evidence type="ECO:0008006" key="3">
    <source>
        <dbReference type="Google" id="ProtNLM"/>
    </source>
</evidence>
<dbReference type="KEGG" id="vih:AB0763_02350"/>
<protein>
    <recommendedName>
        <fullName evidence="3">Lipoprotein</fullName>
    </recommendedName>
</protein>
<feature type="compositionally biased region" description="Gly residues" evidence="1">
    <location>
        <begin position="573"/>
        <end position="583"/>
    </location>
</feature>
<accession>A0AB39HFY8</accession>
<feature type="region of interest" description="Disordered" evidence="1">
    <location>
        <begin position="563"/>
        <end position="583"/>
    </location>
</feature>
<organism evidence="2">
    <name type="scientific">Vibrio sp. HB236076</name>
    <dbReference type="NCBI Taxonomy" id="3232307"/>
    <lineage>
        <taxon>Bacteria</taxon>
        <taxon>Pseudomonadati</taxon>
        <taxon>Pseudomonadota</taxon>
        <taxon>Gammaproteobacteria</taxon>
        <taxon>Vibrionales</taxon>
        <taxon>Vibrionaceae</taxon>
        <taxon>Vibrio</taxon>
    </lineage>
</organism>
<gene>
    <name evidence="2" type="ORF">AB0763_02350</name>
</gene>
<dbReference type="EMBL" id="CP162601">
    <property type="protein sequence ID" value="XDK25505.1"/>
    <property type="molecule type" value="Genomic_DNA"/>
</dbReference>